<dbReference type="EMBL" id="CAJOBC010041385">
    <property type="protein sequence ID" value="CAF4144793.1"/>
    <property type="molecule type" value="Genomic_DNA"/>
</dbReference>
<feature type="region of interest" description="Disordered" evidence="1">
    <location>
        <begin position="1"/>
        <end position="33"/>
    </location>
</feature>
<reference evidence="2" key="1">
    <citation type="submission" date="2021-02" db="EMBL/GenBank/DDBJ databases">
        <authorList>
            <person name="Nowell W R."/>
        </authorList>
    </citation>
    <scope>NUCLEOTIDE SEQUENCE</scope>
</reference>
<organism evidence="2 3">
    <name type="scientific">Didymodactylos carnosus</name>
    <dbReference type="NCBI Taxonomy" id="1234261"/>
    <lineage>
        <taxon>Eukaryota</taxon>
        <taxon>Metazoa</taxon>
        <taxon>Spiralia</taxon>
        <taxon>Gnathifera</taxon>
        <taxon>Rotifera</taxon>
        <taxon>Eurotatoria</taxon>
        <taxon>Bdelloidea</taxon>
        <taxon>Philodinida</taxon>
        <taxon>Philodinidae</taxon>
        <taxon>Didymodactylos</taxon>
    </lineage>
</organism>
<feature type="non-terminal residue" evidence="2">
    <location>
        <position position="1"/>
    </location>
</feature>
<comment type="caution">
    <text evidence="2">The sequence shown here is derived from an EMBL/GenBank/DDBJ whole genome shotgun (WGS) entry which is preliminary data.</text>
</comment>
<proteinExistence type="predicted"/>
<dbReference type="Proteomes" id="UP000681722">
    <property type="component" value="Unassembled WGS sequence"/>
</dbReference>
<accession>A0A8S2R5A2</accession>
<evidence type="ECO:0000313" key="2">
    <source>
        <dbReference type="EMBL" id="CAF4144793.1"/>
    </source>
</evidence>
<name>A0A8S2R5A2_9BILA</name>
<evidence type="ECO:0000256" key="1">
    <source>
        <dbReference type="SAM" id="MobiDB-lite"/>
    </source>
</evidence>
<sequence>RKQSATKATAQSQTRVSTAPSKVNNAVSPNHNN</sequence>
<evidence type="ECO:0000313" key="3">
    <source>
        <dbReference type="Proteomes" id="UP000681722"/>
    </source>
</evidence>
<protein>
    <submittedName>
        <fullName evidence="2">Uncharacterized protein</fullName>
    </submittedName>
</protein>
<dbReference type="AlphaFoldDB" id="A0A8S2R5A2"/>
<gene>
    <name evidence="2" type="ORF">SRO942_LOCUS29433</name>
</gene>